<dbReference type="Pfam" id="PF16325">
    <property type="entry name" value="Peptidase_U32_C"/>
    <property type="match status" value="1"/>
</dbReference>
<accession>A0ABT7MQ48</accession>
<dbReference type="EMBL" id="JASWER010000007">
    <property type="protein sequence ID" value="MDL5377280.1"/>
    <property type="molecule type" value="Genomic_DNA"/>
</dbReference>
<evidence type="ECO:0000259" key="4">
    <source>
        <dbReference type="Pfam" id="PF16325"/>
    </source>
</evidence>
<evidence type="ECO:0000313" key="5">
    <source>
        <dbReference type="EMBL" id="MDL5377280.1"/>
    </source>
</evidence>
<dbReference type="PANTHER" id="PTHR30217:SF6">
    <property type="entry name" value="TRNA HYDROXYLATION PROTEIN P"/>
    <property type="match status" value="1"/>
</dbReference>
<dbReference type="RefSeq" id="WP_214831819.1">
    <property type="nucleotide sequence ID" value="NZ_CP183077.1"/>
</dbReference>
<evidence type="ECO:0000256" key="2">
    <source>
        <dbReference type="ARBA" id="ARBA00022801"/>
    </source>
</evidence>
<keyword evidence="2" id="KW-0378">Hydrolase</keyword>
<dbReference type="InterPro" id="IPR032525">
    <property type="entry name" value="Peptidase_U32_C"/>
</dbReference>
<organism evidence="5 6">
    <name type="scientific">Exiguobacterium mexicanum</name>
    <dbReference type="NCBI Taxonomy" id="340146"/>
    <lineage>
        <taxon>Bacteria</taxon>
        <taxon>Bacillati</taxon>
        <taxon>Bacillota</taxon>
        <taxon>Bacilli</taxon>
        <taxon>Bacillales</taxon>
        <taxon>Bacillales Family XII. Incertae Sedis</taxon>
        <taxon>Exiguobacterium</taxon>
    </lineage>
</organism>
<dbReference type="Proteomes" id="UP001230807">
    <property type="component" value="Unassembled WGS sequence"/>
</dbReference>
<evidence type="ECO:0000256" key="1">
    <source>
        <dbReference type="ARBA" id="ARBA00022670"/>
    </source>
</evidence>
<dbReference type="PROSITE" id="PS01276">
    <property type="entry name" value="PEPTIDASE_U32"/>
    <property type="match status" value="1"/>
</dbReference>
<dbReference type="PANTHER" id="PTHR30217">
    <property type="entry name" value="PEPTIDASE U32 FAMILY"/>
    <property type="match status" value="1"/>
</dbReference>
<dbReference type="InterPro" id="IPR001539">
    <property type="entry name" value="Peptidase_U32"/>
</dbReference>
<name>A0ABT7MQ48_9BACL</name>
<protein>
    <submittedName>
        <fullName evidence="5">U32 family peptidase</fullName>
    </submittedName>
</protein>
<proteinExistence type="inferred from homology"/>
<dbReference type="Gene3D" id="2.40.30.10">
    <property type="entry name" value="Translation factors"/>
    <property type="match status" value="1"/>
</dbReference>
<gene>
    <name evidence="5" type="ORF">QR695_09720</name>
</gene>
<keyword evidence="6" id="KW-1185">Reference proteome</keyword>
<keyword evidence="1" id="KW-0645">Protease</keyword>
<evidence type="ECO:0000256" key="3">
    <source>
        <dbReference type="ARBA" id="ARBA00038374"/>
    </source>
</evidence>
<dbReference type="InterPro" id="IPR051454">
    <property type="entry name" value="RNA/ubiquinone_mod_enzymes"/>
</dbReference>
<feature type="domain" description="Peptidase family U32 C-terminal" evidence="4">
    <location>
        <begin position="321"/>
        <end position="402"/>
    </location>
</feature>
<comment type="caution">
    <text evidence="5">The sequence shown here is derived from an EMBL/GenBank/DDBJ whole genome shotgun (WGS) entry which is preliminary data.</text>
</comment>
<reference evidence="5 6" key="1">
    <citation type="submission" date="2023-06" db="EMBL/GenBank/DDBJ databases">
        <title>Influencing factors and mechanism of Cr(VI) reduction by facultative anaerobic Exiguobacterium sp. PY14.</title>
        <authorList>
            <person name="Zou L."/>
        </authorList>
    </citation>
    <scope>NUCLEOTIDE SEQUENCE [LARGE SCALE GENOMIC DNA]</scope>
    <source>
        <strain evidence="5 6">PY14</strain>
    </source>
</reference>
<sequence length="417" mass="46761">MRKRPELLAPAGNLEKLKMAILYGADAVFIGGQQFGLRSRAGNFGYDEMAEGVAFAHTRGAKVYVAANMVTHEGDIDGAGEFFCKLRDIGIDAVIVSDPAMIEVCLTDAPGLPVHLSTQSSATNYETLRFWQEEGLERIVLAREVSMEEIKEMKRQVDVEIETFVHGAMCISYSGRCTLSNHMALRDANRGGCAQSCRWKYGFFEADELLTDEMAARDEEPFSMSSVDLAMVRHIPDLVDAGVDSLKIEGRMKSIHYVATVCNVYRQVIDAYCDDPEGFEFNPAWEEEIWKAAQRELATGFYYGVPTENEQLFGKPRAIPQYTFAARVISYEPTTKIATLEQRNHFRRGEEVEFFGPGFVRFSQRIDELYDESGESLETANQAMMTVRVKVEQPVATDFIMRKRKAGVVNTPVPSPV</sequence>
<evidence type="ECO:0000313" key="6">
    <source>
        <dbReference type="Proteomes" id="UP001230807"/>
    </source>
</evidence>
<dbReference type="Pfam" id="PF01136">
    <property type="entry name" value="Peptidase_U32"/>
    <property type="match status" value="1"/>
</dbReference>
<comment type="similarity">
    <text evidence="3">Belongs to the peptidase U32 family.</text>
</comment>